<organism evidence="2 3">
    <name type="scientific">Neolewinella agarilytica</name>
    <dbReference type="NCBI Taxonomy" id="478744"/>
    <lineage>
        <taxon>Bacteria</taxon>
        <taxon>Pseudomonadati</taxon>
        <taxon>Bacteroidota</taxon>
        <taxon>Saprospiria</taxon>
        <taxon>Saprospirales</taxon>
        <taxon>Lewinellaceae</taxon>
        <taxon>Neolewinella</taxon>
    </lineage>
</organism>
<dbReference type="RefSeq" id="WP_090169851.1">
    <property type="nucleotide sequence ID" value="NZ_FOFB01000016.1"/>
</dbReference>
<dbReference type="InParanoid" id="A0A1H9J1P0"/>
<dbReference type="OrthoDB" id="1466765at2"/>
<evidence type="ECO:0000256" key="1">
    <source>
        <dbReference type="SAM" id="SignalP"/>
    </source>
</evidence>
<feature type="chain" id="PRO_5011571383" evidence="1">
    <location>
        <begin position="22"/>
        <end position="347"/>
    </location>
</feature>
<dbReference type="Proteomes" id="UP000199021">
    <property type="component" value="Unassembled WGS sequence"/>
</dbReference>
<name>A0A1H9J1P0_9BACT</name>
<evidence type="ECO:0000313" key="2">
    <source>
        <dbReference type="EMBL" id="SEQ80774.1"/>
    </source>
</evidence>
<dbReference type="NCBIfam" id="TIGR04183">
    <property type="entry name" value="Por_Secre_tail"/>
    <property type="match status" value="1"/>
</dbReference>
<keyword evidence="1" id="KW-0732">Signal</keyword>
<accession>A0A1H9J1P0</accession>
<dbReference type="InterPro" id="IPR026444">
    <property type="entry name" value="Secre_tail"/>
</dbReference>
<sequence>MKNLFTLLSIFTLCMSFNAMLKAQPGGIYEIDCDVATDKSNLVFGYATINGNAPVIGEDYMVFYDSDGFIVQIAGFQSIPNPSCMGQIGFSTNVSGETTNPAIACDPDFGYEDGELITAFIFDGDQGDYYFYSSSMTYDDTPGATATGASADCNDVPDASLLPVRLKAFSAAAVDSKTAYLQWATAREENTSHFEIQHSSTGADWQVIAEVTAIGESEDIQFYEFTHRESLTPVNYYRLRMVDNDGSHLFSGVVIVELKLTGDRKVNIFPNPIAKDADLSIQLRGDWSGDQEITAELYDAQGRLLMKSSGLAGGTSSLALPDGLHGGMYLMRVHQGQHTADQRILVK</sequence>
<feature type="signal peptide" evidence="1">
    <location>
        <begin position="1"/>
        <end position="21"/>
    </location>
</feature>
<gene>
    <name evidence="2" type="ORF">SAMN05444359_11652</name>
</gene>
<evidence type="ECO:0000313" key="3">
    <source>
        <dbReference type="Proteomes" id="UP000199021"/>
    </source>
</evidence>
<dbReference type="EMBL" id="FOFB01000016">
    <property type="protein sequence ID" value="SEQ80774.1"/>
    <property type="molecule type" value="Genomic_DNA"/>
</dbReference>
<dbReference type="STRING" id="478744.SAMN05444359_11652"/>
<dbReference type="AlphaFoldDB" id="A0A1H9J1P0"/>
<protein>
    <submittedName>
        <fullName evidence="2">Por secretion system C-terminal sorting domain-containing protein</fullName>
    </submittedName>
</protein>
<proteinExistence type="predicted"/>
<keyword evidence="3" id="KW-1185">Reference proteome</keyword>
<reference evidence="3" key="1">
    <citation type="submission" date="2016-10" db="EMBL/GenBank/DDBJ databases">
        <authorList>
            <person name="Varghese N."/>
            <person name="Submissions S."/>
        </authorList>
    </citation>
    <scope>NUCLEOTIDE SEQUENCE [LARGE SCALE GENOMIC DNA]</scope>
    <source>
        <strain evidence="3">DSM 24740</strain>
    </source>
</reference>